<dbReference type="PROSITE" id="PS51733">
    <property type="entry name" value="BPL_LPL_CATALYTIC"/>
    <property type="match status" value="1"/>
</dbReference>
<evidence type="ECO:0000256" key="6">
    <source>
        <dbReference type="ARBA" id="ARBA00047846"/>
    </source>
</evidence>
<dbReference type="CDD" id="cd16442">
    <property type="entry name" value="BPL"/>
    <property type="match status" value="1"/>
</dbReference>
<dbReference type="SUPFAM" id="SSF50037">
    <property type="entry name" value="C-terminal domain of transcriptional repressors"/>
    <property type="match status" value="1"/>
</dbReference>
<dbReference type="Gene3D" id="3.30.930.10">
    <property type="entry name" value="Bira Bifunctional Protein, Domain 2"/>
    <property type="match status" value="1"/>
</dbReference>
<name>A0ABV7FYM6_9PROT</name>
<evidence type="ECO:0000256" key="5">
    <source>
        <dbReference type="ARBA" id="ARBA00024227"/>
    </source>
</evidence>
<dbReference type="EMBL" id="JBHRTN010000007">
    <property type="protein sequence ID" value="MFC3124708.1"/>
    <property type="molecule type" value="Genomic_DNA"/>
</dbReference>
<dbReference type="NCBIfam" id="TIGR00121">
    <property type="entry name" value="birA_ligase"/>
    <property type="match status" value="1"/>
</dbReference>
<dbReference type="Proteomes" id="UP001595593">
    <property type="component" value="Unassembled WGS sequence"/>
</dbReference>
<dbReference type="PANTHER" id="PTHR12835:SF5">
    <property type="entry name" value="BIOTIN--PROTEIN LIGASE"/>
    <property type="match status" value="1"/>
</dbReference>
<dbReference type="InterPro" id="IPR008988">
    <property type="entry name" value="Transcriptional_repressor_C"/>
</dbReference>
<evidence type="ECO:0000256" key="4">
    <source>
        <dbReference type="ARBA" id="ARBA00023267"/>
    </source>
</evidence>
<keyword evidence="4" id="KW-0092">Biotin</keyword>
<dbReference type="PANTHER" id="PTHR12835">
    <property type="entry name" value="BIOTIN PROTEIN LIGASE"/>
    <property type="match status" value="1"/>
</dbReference>
<feature type="domain" description="BPL/LPL catalytic" evidence="7">
    <location>
        <begin position="9"/>
        <end position="182"/>
    </location>
</feature>
<evidence type="ECO:0000259" key="7">
    <source>
        <dbReference type="PROSITE" id="PS51733"/>
    </source>
</evidence>
<proteinExistence type="predicted"/>
<dbReference type="InterPro" id="IPR004143">
    <property type="entry name" value="BPL_LPL_catalytic"/>
</dbReference>
<dbReference type="Pfam" id="PF02237">
    <property type="entry name" value="BPL_C"/>
    <property type="match status" value="1"/>
</dbReference>
<evidence type="ECO:0000313" key="9">
    <source>
        <dbReference type="Proteomes" id="UP001595593"/>
    </source>
</evidence>
<dbReference type="Gene3D" id="2.30.30.100">
    <property type="match status" value="1"/>
</dbReference>
<gene>
    <name evidence="8" type="ORF">ACFOD4_06515</name>
</gene>
<reference evidence="9" key="1">
    <citation type="journal article" date="2019" name="Int. J. Syst. Evol. Microbiol.">
        <title>The Global Catalogue of Microorganisms (GCM) 10K type strain sequencing project: providing services to taxonomists for standard genome sequencing and annotation.</title>
        <authorList>
            <consortium name="The Broad Institute Genomics Platform"/>
            <consortium name="The Broad Institute Genome Sequencing Center for Infectious Disease"/>
            <person name="Wu L."/>
            <person name="Ma J."/>
        </authorList>
    </citation>
    <scope>NUCLEOTIDE SEQUENCE [LARGE SCALE GENOMIC DNA]</scope>
    <source>
        <strain evidence="9">KCTC 52094</strain>
    </source>
</reference>
<keyword evidence="2" id="KW-0547">Nucleotide-binding</keyword>
<accession>A0ABV7FYM6</accession>
<keyword evidence="1 8" id="KW-0436">Ligase</keyword>
<dbReference type="InterPro" id="IPR003142">
    <property type="entry name" value="BPL_C"/>
</dbReference>
<dbReference type="InterPro" id="IPR004408">
    <property type="entry name" value="Biotin_CoA_COase_ligase"/>
</dbReference>
<dbReference type="GO" id="GO:0004077">
    <property type="term" value="F:biotin--[biotin carboxyl-carrier protein] ligase activity"/>
    <property type="evidence" value="ECO:0007669"/>
    <property type="project" value="UniProtKB-EC"/>
</dbReference>
<organism evidence="8 9">
    <name type="scientific">Teichococcus globiformis</name>
    <dbReference type="NCBI Taxonomy" id="2307229"/>
    <lineage>
        <taxon>Bacteria</taxon>
        <taxon>Pseudomonadati</taxon>
        <taxon>Pseudomonadota</taxon>
        <taxon>Alphaproteobacteria</taxon>
        <taxon>Acetobacterales</taxon>
        <taxon>Roseomonadaceae</taxon>
        <taxon>Roseomonas</taxon>
    </lineage>
</organism>
<sequence length="245" mass="26240">MSRSCDFWRLRIHEELASTQDEVLAAAKAGEPAGLAIMARRQSAGRGTQGRVWHAPDGNLSLSVLLRPSTPARDIAQWALLTAVALGCVLASTLPSTAAMTFKWPNDVLLDGGKVAGILAEAALDQDRVAWLVLGIGVNLSAAPELQDRPSACLADVAPPPLPENFADRLLPELARWSQLAERDGFAMIRQAWLKRGPVLGSPLKVRAGKNELAGTFLGLDERGRLLLLEDRGGTHVVAAGEVWH</sequence>
<dbReference type="Pfam" id="PF03099">
    <property type="entry name" value="BPL_LplA_LipB"/>
    <property type="match status" value="1"/>
</dbReference>
<evidence type="ECO:0000256" key="3">
    <source>
        <dbReference type="ARBA" id="ARBA00022840"/>
    </source>
</evidence>
<dbReference type="SUPFAM" id="SSF55681">
    <property type="entry name" value="Class II aaRS and biotin synthetases"/>
    <property type="match status" value="1"/>
</dbReference>
<comment type="catalytic activity">
    <reaction evidence="6">
        <text>biotin + L-lysyl-[protein] + ATP = N(6)-biotinyl-L-lysyl-[protein] + AMP + diphosphate + H(+)</text>
        <dbReference type="Rhea" id="RHEA:11756"/>
        <dbReference type="Rhea" id="RHEA-COMP:9752"/>
        <dbReference type="Rhea" id="RHEA-COMP:10505"/>
        <dbReference type="ChEBI" id="CHEBI:15378"/>
        <dbReference type="ChEBI" id="CHEBI:29969"/>
        <dbReference type="ChEBI" id="CHEBI:30616"/>
        <dbReference type="ChEBI" id="CHEBI:33019"/>
        <dbReference type="ChEBI" id="CHEBI:57586"/>
        <dbReference type="ChEBI" id="CHEBI:83144"/>
        <dbReference type="ChEBI" id="CHEBI:456215"/>
        <dbReference type="EC" id="6.3.4.15"/>
    </reaction>
</comment>
<dbReference type="InterPro" id="IPR045864">
    <property type="entry name" value="aa-tRNA-synth_II/BPL/LPL"/>
</dbReference>
<keyword evidence="3" id="KW-0067">ATP-binding</keyword>
<dbReference type="RefSeq" id="WP_379595122.1">
    <property type="nucleotide sequence ID" value="NZ_JBHRTN010000007.1"/>
</dbReference>
<comment type="caution">
    <text evidence="8">The sequence shown here is derived from an EMBL/GenBank/DDBJ whole genome shotgun (WGS) entry which is preliminary data.</text>
</comment>
<evidence type="ECO:0000256" key="2">
    <source>
        <dbReference type="ARBA" id="ARBA00022741"/>
    </source>
</evidence>
<evidence type="ECO:0000256" key="1">
    <source>
        <dbReference type="ARBA" id="ARBA00022598"/>
    </source>
</evidence>
<evidence type="ECO:0000313" key="8">
    <source>
        <dbReference type="EMBL" id="MFC3124708.1"/>
    </source>
</evidence>
<keyword evidence="9" id="KW-1185">Reference proteome</keyword>
<protein>
    <recommendedName>
        <fullName evidence="5">biotin--[biotin carboxyl-carrier protein] ligase</fullName>
        <ecNumber evidence="5">6.3.4.15</ecNumber>
    </recommendedName>
</protein>
<dbReference type="EC" id="6.3.4.15" evidence="5"/>